<dbReference type="InterPro" id="IPR006593">
    <property type="entry name" value="Cyt_b561/ferric_Rdtase_TM"/>
</dbReference>
<evidence type="ECO:0000256" key="13">
    <source>
        <dbReference type="SAM" id="MobiDB-lite"/>
    </source>
</evidence>
<dbReference type="GO" id="GO:0008017">
    <property type="term" value="F:microtubule binding"/>
    <property type="evidence" value="ECO:0007669"/>
    <property type="project" value="InterPro"/>
</dbReference>
<evidence type="ECO:0000259" key="16">
    <source>
        <dbReference type="PROSITE" id="PS50939"/>
    </source>
</evidence>
<evidence type="ECO:0000256" key="11">
    <source>
        <dbReference type="RuleBase" id="RU000394"/>
    </source>
</evidence>
<dbReference type="PROSITE" id="PS00411">
    <property type="entry name" value="KINESIN_MOTOR_1"/>
    <property type="match status" value="1"/>
</dbReference>
<dbReference type="PROSITE" id="PS50939">
    <property type="entry name" value="CYTOCHROME_B561"/>
    <property type="match status" value="1"/>
</dbReference>
<dbReference type="PROSITE" id="PS50067">
    <property type="entry name" value="KINESIN_MOTOR_2"/>
    <property type="match status" value="1"/>
</dbReference>
<dbReference type="InterPro" id="IPR001752">
    <property type="entry name" value="Kinesin_motor_dom"/>
</dbReference>
<dbReference type="Pfam" id="PF00225">
    <property type="entry name" value="Kinesin"/>
    <property type="match status" value="1"/>
</dbReference>
<dbReference type="InterPro" id="IPR027640">
    <property type="entry name" value="Kinesin-like_fam"/>
</dbReference>
<keyword evidence="7 14" id="KW-1133">Transmembrane helix</keyword>
<dbReference type="Gene3D" id="3.40.850.10">
    <property type="entry name" value="Kinesin motor domain"/>
    <property type="match status" value="1"/>
</dbReference>
<dbReference type="GO" id="GO:0051231">
    <property type="term" value="P:spindle elongation"/>
    <property type="evidence" value="ECO:0007669"/>
    <property type="project" value="TreeGrafter"/>
</dbReference>
<keyword evidence="2" id="KW-0813">Transport</keyword>
<dbReference type="GO" id="GO:0005875">
    <property type="term" value="C:microtubule associated complex"/>
    <property type="evidence" value="ECO:0007669"/>
    <property type="project" value="TreeGrafter"/>
</dbReference>
<dbReference type="PRINTS" id="PR00380">
    <property type="entry name" value="KINESINHEAVY"/>
</dbReference>
<keyword evidence="12" id="KW-0175">Coiled coil</keyword>
<dbReference type="GO" id="GO:0005874">
    <property type="term" value="C:microtubule"/>
    <property type="evidence" value="ECO:0007669"/>
    <property type="project" value="UniProtKB-KW"/>
</dbReference>
<dbReference type="GO" id="GO:0005524">
    <property type="term" value="F:ATP binding"/>
    <property type="evidence" value="ECO:0007669"/>
    <property type="project" value="UniProtKB-UniRule"/>
</dbReference>
<dbReference type="SUPFAM" id="SSF52540">
    <property type="entry name" value="P-loop containing nucleoside triphosphate hydrolases"/>
    <property type="match status" value="1"/>
</dbReference>
<keyword evidence="3 14" id="KW-0812">Transmembrane</keyword>
<dbReference type="PROSITE" id="PS50005">
    <property type="entry name" value="TPR"/>
    <property type="match status" value="1"/>
</dbReference>
<keyword evidence="8 14" id="KW-0472">Membrane</keyword>
<evidence type="ECO:0000259" key="15">
    <source>
        <dbReference type="PROSITE" id="PS50067"/>
    </source>
</evidence>
<dbReference type="GO" id="GO:0007052">
    <property type="term" value="P:mitotic spindle organization"/>
    <property type="evidence" value="ECO:0007669"/>
    <property type="project" value="TreeGrafter"/>
</dbReference>
<feature type="region of interest" description="Disordered" evidence="13">
    <location>
        <begin position="712"/>
        <end position="743"/>
    </location>
</feature>
<dbReference type="OrthoDB" id="3176171at2759"/>
<evidence type="ECO:0000256" key="7">
    <source>
        <dbReference type="ARBA" id="ARBA00022989"/>
    </source>
</evidence>
<evidence type="ECO:0000256" key="8">
    <source>
        <dbReference type="ARBA" id="ARBA00023136"/>
    </source>
</evidence>
<dbReference type="SMART" id="SM00129">
    <property type="entry name" value="KISc"/>
    <property type="match status" value="1"/>
</dbReference>
<evidence type="ECO:0000256" key="6">
    <source>
        <dbReference type="ARBA" id="ARBA00022982"/>
    </source>
</evidence>
<protein>
    <recommendedName>
        <fullName evidence="11">Kinesin-like protein</fullName>
    </recommendedName>
</protein>
<keyword evidence="4 9" id="KW-0547">Nucleotide-binding</keyword>
<keyword evidence="6" id="KW-0249">Electron transport</keyword>
<keyword evidence="5 9" id="KW-0067">ATP-binding</keyword>
<keyword evidence="10" id="KW-0802">TPR repeat</keyword>
<keyword evidence="9 11" id="KW-0505">Motor protein</keyword>
<feature type="coiled-coil region" evidence="12">
    <location>
        <begin position="537"/>
        <end position="564"/>
    </location>
</feature>
<comment type="caution">
    <text evidence="17">The sequence shown here is derived from an EMBL/GenBank/DDBJ whole genome shotgun (WGS) entry which is preliminary data.</text>
</comment>
<dbReference type="CDD" id="cd08760">
    <property type="entry name" value="Cyt_b561_FRRS1_like"/>
    <property type="match status" value="1"/>
</dbReference>
<dbReference type="InterPro" id="IPR036961">
    <property type="entry name" value="Kinesin_motor_dom_sf"/>
</dbReference>
<evidence type="ECO:0000256" key="10">
    <source>
        <dbReference type="PROSITE-ProRule" id="PRU00339"/>
    </source>
</evidence>
<evidence type="ECO:0000256" key="4">
    <source>
        <dbReference type="ARBA" id="ARBA00022741"/>
    </source>
</evidence>
<dbReference type="InterPro" id="IPR019821">
    <property type="entry name" value="Kinesin_motor_CS"/>
</dbReference>
<dbReference type="CDD" id="cd00106">
    <property type="entry name" value="KISc"/>
    <property type="match status" value="1"/>
</dbReference>
<feature type="region of interest" description="Disordered" evidence="13">
    <location>
        <begin position="635"/>
        <end position="654"/>
    </location>
</feature>
<accession>A0A8H5AU72</accession>
<dbReference type="Proteomes" id="UP000567179">
    <property type="component" value="Unassembled WGS sequence"/>
</dbReference>
<dbReference type="PANTHER" id="PTHR47969">
    <property type="entry name" value="CHROMOSOME-ASSOCIATED KINESIN KIF4A-RELATED"/>
    <property type="match status" value="1"/>
</dbReference>
<feature type="region of interest" description="Disordered" evidence="13">
    <location>
        <begin position="487"/>
        <end position="529"/>
    </location>
</feature>
<feature type="domain" description="Kinesin motor" evidence="15">
    <location>
        <begin position="12"/>
        <end position="348"/>
    </location>
</feature>
<feature type="domain" description="Cytochrome b561" evidence="16">
    <location>
        <begin position="768"/>
        <end position="971"/>
    </location>
</feature>
<evidence type="ECO:0000313" key="17">
    <source>
        <dbReference type="EMBL" id="KAF5310938.1"/>
    </source>
</evidence>
<dbReference type="EMBL" id="JAACJJ010000057">
    <property type="protein sequence ID" value="KAF5310938.1"/>
    <property type="molecule type" value="Genomic_DNA"/>
</dbReference>
<feature type="transmembrane region" description="Helical" evidence="14">
    <location>
        <begin position="910"/>
        <end position="933"/>
    </location>
</feature>
<evidence type="ECO:0000256" key="5">
    <source>
        <dbReference type="ARBA" id="ARBA00022840"/>
    </source>
</evidence>
<evidence type="ECO:0000256" key="2">
    <source>
        <dbReference type="ARBA" id="ARBA00022448"/>
    </source>
</evidence>
<feature type="compositionally biased region" description="Basic and acidic residues" evidence="13">
    <location>
        <begin position="487"/>
        <end position="514"/>
    </location>
</feature>
<comment type="subcellular location">
    <subcellularLocation>
        <location evidence="1">Membrane</location>
    </subcellularLocation>
</comment>
<feature type="transmembrane region" description="Helical" evidence="14">
    <location>
        <begin position="874"/>
        <end position="898"/>
    </location>
</feature>
<organism evidence="17 18">
    <name type="scientific">Psilocybe cf. subviscida</name>
    <dbReference type="NCBI Taxonomy" id="2480587"/>
    <lineage>
        <taxon>Eukaryota</taxon>
        <taxon>Fungi</taxon>
        <taxon>Dikarya</taxon>
        <taxon>Basidiomycota</taxon>
        <taxon>Agaricomycotina</taxon>
        <taxon>Agaricomycetes</taxon>
        <taxon>Agaricomycetidae</taxon>
        <taxon>Agaricales</taxon>
        <taxon>Agaricineae</taxon>
        <taxon>Strophariaceae</taxon>
        <taxon>Psilocybe</taxon>
    </lineage>
</organism>
<feature type="repeat" description="TPR" evidence="10">
    <location>
        <begin position="580"/>
        <end position="613"/>
    </location>
</feature>
<dbReference type="SMART" id="SM00665">
    <property type="entry name" value="B561"/>
    <property type="match status" value="1"/>
</dbReference>
<feature type="compositionally biased region" description="Basic residues" evidence="13">
    <location>
        <begin position="639"/>
        <end position="652"/>
    </location>
</feature>
<dbReference type="AlphaFoldDB" id="A0A8H5AU72"/>
<feature type="transmembrane region" description="Helical" evidence="14">
    <location>
        <begin position="803"/>
        <end position="823"/>
    </location>
</feature>
<feature type="transmembrane region" description="Helical" evidence="14">
    <location>
        <begin position="835"/>
        <end position="854"/>
    </location>
</feature>
<gene>
    <name evidence="17" type="ORF">D9619_008254</name>
</gene>
<evidence type="ECO:0000256" key="3">
    <source>
        <dbReference type="ARBA" id="ARBA00022692"/>
    </source>
</evidence>
<dbReference type="GO" id="GO:0003777">
    <property type="term" value="F:microtubule motor activity"/>
    <property type="evidence" value="ECO:0007669"/>
    <property type="project" value="InterPro"/>
</dbReference>
<evidence type="ECO:0000256" key="9">
    <source>
        <dbReference type="PROSITE-ProRule" id="PRU00283"/>
    </source>
</evidence>
<feature type="transmembrane region" description="Helical" evidence="14">
    <location>
        <begin position="953"/>
        <end position="972"/>
    </location>
</feature>
<proteinExistence type="inferred from homology"/>
<evidence type="ECO:0000313" key="18">
    <source>
        <dbReference type="Proteomes" id="UP000567179"/>
    </source>
</evidence>
<dbReference type="GO" id="GO:0016020">
    <property type="term" value="C:membrane"/>
    <property type="evidence" value="ECO:0007669"/>
    <property type="project" value="UniProtKB-SubCell"/>
</dbReference>
<keyword evidence="11" id="KW-0493">Microtubule</keyword>
<evidence type="ECO:0000256" key="12">
    <source>
        <dbReference type="SAM" id="Coils"/>
    </source>
</evidence>
<reference evidence="17 18" key="1">
    <citation type="journal article" date="2020" name="ISME J.">
        <title>Uncovering the hidden diversity of litter-decomposition mechanisms in mushroom-forming fungi.</title>
        <authorList>
            <person name="Floudas D."/>
            <person name="Bentzer J."/>
            <person name="Ahren D."/>
            <person name="Johansson T."/>
            <person name="Persson P."/>
            <person name="Tunlid A."/>
        </authorList>
    </citation>
    <scope>NUCLEOTIDE SEQUENCE [LARGE SCALE GENOMIC DNA]</scope>
    <source>
        <strain evidence="17 18">CBS 101986</strain>
    </source>
</reference>
<evidence type="ECO:0000256" key="14">
    <source>
        <dbReference type="SAM" id="Phobius"/>
    </source>
</evidence>
<name>A0A8H5AU72_9AGAR</name>
<sequence>MSAGHYEKHHGHVKIAARLRPRLDGELDDDSVKIVHSSNNTGGSSSGSSFISVANPRDPSQIFKFPFTSCYDQDSKQEEIFNNDVEPLIDVVYSGVTVTIFAYGVTSSGKTHTMQGTRAEPGVIPRVVRLILFSKAMFEKKDGIYQYQTSLTVSYMEIYKDEVYDLLVTRENAPKLPVRENDSGMVFVANLTRTPISDIEDFDNIYNAATKHRSVGATNLNRASSRSHAVLTIEATMVDPVANTTLTGKINLVDLAGSENNKLTGNDPSRMAESSAINKSLSVLGQVVHALNQGASRIPYRNSKLTRILQDALGGSSVGLLICNLAPGIKFRQDTLNTLNFAVRTKNVENRPVVNERDNRPAPKPHFAAVALQPPPAKPAPAILQAISTTAAAAAGTTGSMGRARGRSSMVPVSRTRKSSIGGASGFQPFGLPNVGTSRRNMLMNEKIEEEYENDRSGSLGFGMTEKEIDERISKAVEAAVEAEVTRRLAERERQRAEEEERAREAARREEGHVARPRSRSPTKENALPSGVLTPLLKRHKDLDDELKGRLQELERKYERGTKETALADVLSPVSKKKTGRAYVALARAHSEKGDLHVALDLYRKAETYVPDNVKLKERIIEIEWAVKNDTEFVPSPKPARKRKAKQRSKSTLRHETVFGEDAAASAVDGAASPGKIRRQLYETEFGTEVTNTESPNASSKRPFRDAVEELDSMSARTPVKRQKRPGPSTPSAGMMVDREAESQDDGVDVVAAAATMRRKVKLLSNTPSPLDDIADVVIIGVVSAKARQLLIPLQPSELTVRTHAICCTVGFLILLPIGVLVARYTRTLPYKWFWAHWIIQLVISFPVIVYGWVQGHKATTFYQTGHFTDPHEKMGLVLLILYLTQLVVGAATHFFKLPGVFRGRRAPHAYFHAILGLVIFACAQWQVHYGLFTEWPSKTGGLHQVPEKAKHAWLALTILFWVLYGLGLALIPRQFRQEKETRDARGEKTAASSDSA</sequence>
<keyword evidence="18" id="KW-1185">Reference proteome</keyword>
<dbReference type="PANTHER" id="PTHR47969:SF9">
    <property type="entry name" value="KINESIN-LIKE PROTEIN"/>
    <property type="match status" value="1"/>
</dbReference>
<feature type="binding site" evidence="9">
    <location>
        <begin position="104"/>
        <end position="111"/>
    </location>
    <ligand>
        <name>ATP</name>
        <dbReference type="ChEBI" id="CHEBI:30616"/>
    </ligand>
</feature>
<dbReference type="GO" id="GO:0007018">
    <property type="term" value="P:microtubule-based movement"/>
    <property type="evidence" value="ECO:0007669"/>
    <property type="project" value="InterPro"/>
</dbReference>
<dbReference type="Pfam" id="PF03188">
    <property type="entry name" value="Cytochrom_B561"/>
    <property type="match status" value="1"/>
</dbReference>
<dbReference type="InterPro" id="IPR019734">
    <property type="entry name" value="TPR_rpt"/>
</dbReference>
<dbReference type="InterPro" id="IPR027417">
    <property type="entry name" value="P-loop_NTPase"/>
</dbReference>
<evidence type="ECO:0000256" key="1">
    <source>
        <dbReference type="ARBA" id="ARBA00004370"/>
    </source>
</evidence>
<dbReference type="Gene3D" id="1.20.120.1770">
    <property type="match status" value="1"/>
</dbReference>
<comment type="similarity">
    <text evidence="9 11">Belongs to the TRAFAC class myosin-kinesin ATPase superfamily. Kinesin family.</text>
</comment>